<dbReference type="EMBL" id="JAHESF010000024">
    <property type="protein sequence ID" value="MBT1699322.1"/>
    <property type="molecule type" value="Genomic_DNA"/>
</dbReference>
<name>A0AAP2GR87_9BACT</name>
<dbReference type="RefSeq" id="WP_254167183.1">
    <property type="nucleotide sequence ID" value="NZ_JAHESF010000024.1"/>
</dbReference>
<keyword evidence="1" id="KW-0812">Transmembrane</keyword>
<gene>
    <name evidence="3" type="ORF">KK083_20665</name>
</gene>
<keyword evidence="4" id="KW-1185">Reference proteome</keyword>
<keyword evidence="1" id="KW-0472">Membrane</keyword>
<feature type="signal peptide" evidence="2">
    <location>
        <begin position="1"/>
        <end position="19"/>
    </location>
</feature>
<proteinExistence type="predicted"/>
<dbReference type="AlphaFoldDB" id="A0AAP2GR87"/>
<evidence type="ECO:0000256" key="2">
    <source>
        <dbReference type="SAM" id="SignalP"/>
    </source>
</evidence>
<dbReference type="Pfam" id="PF09935">
    <property type="entry name" value="DUF2167"/>
    <property type="match status" value="1"/>
</dbReference>
<dbReference type="Proteomes" id="UP001319200">
    <property type="component" value="Unassembled WGS sequence"/>
</dbReference>
<organism evidence="3 4">
    <name type="scientific">Chryseosolibacter histidini</name>
    <dbReference type="NCBI Taxonomy" id="2782349"/>
    <lineage>
        <taxon>Bacteria</taxon>
        <taxon>Pseudomonadati</taxon>
        <taxon>Bacteroidota</taxon>
        <taxon>Cytophagia</taxon>
        <taxon>Cytophagales</taxon>
        <taxon>Chryseotaleaceae</taxon>
        <taxon>Chryseosolibacter</taxon>
    </lineage>
</organism>
<evidence type="ECO:0000313" key="3">
    <source>
        <dbReference type="EMBL" id="MBT1699322.1"/>
    </source>
</evidence>
<keyword evidence="2" id="KW-0732">Signal</keyword>
<protein>
    <submittedName>
        <fullName evidence="3">DUF2167 domain-containing protein</fullName>
    </submittedName>
</protein>
<evidence type="ECO:0000313" key="4">
    <source>
        <dbReference type="Proteomes" id="UP001319200"/>
    </source>
</evidence>
<accession>A0AAP2GR87</accession>
<feature type="chain" id="PRO_5043051889" evidence="2">
    <location>
        <begin position="20"/>
        <end position="301"/>
    </location>
</feature>
<evidence type="ECO:0000256" key="1">
    <source>
        <dbReference type="SAM" id="Phobius"/>
    </source>
</evidence>
<sequence length="301" mass="33483">MRKNIFAAALMLLVQLSYAQDAADSAPLFIDSLEASLHYQEGEIKLDNNIGTLQTPAGFRYLDAKQTTYVLQDLWGNPDGSGTLGMIVPKNTGLLADNSWAFIITYDEMGYVKDDDADEIDYDELMGEMQGDTKQENEERTKGGFEPIELVGWASKPFYDKDKKVLHWAKEIKFGESDFNTLNYNVRILGRKGVVVFNAVSSMNELPEVQKNITPVLSSFSYADGYRYSDFNPEIDEVAAWTIGGLVAGKILAKAGLFAFLLKYIKIIGMAIAALGGAIWRWYKRKTALPTVRNISDAPNA</sequence>
<dbReference type="InterPro" id="IPR018682">
    <property type="entry name" value="DUF2167_membr"/>
</dbReference>
<reference evidence="3 4" key="1">
    <citation type="submission" date="2021-05" db="EMBL/GenBank/DDBJ databases">
        <title>A Polyphasic approach of four new species of the genus Ohtaekwangia: Ohtaekwangia histidinii sp. nov., Ohtaekwangia cretensis sp. nov., Ohtaekwangia indiensis sp. nov., Ohtaekwangia reichenbachii sp. nov. from diverse environment.</title>
        <authorList>
            <person name="Octaviana S."/>
        </authorList>
    </citation>
    <scope>NUCLEOTIDE SEQUENCE [LARGE SCALE GENOMIC DNA]</scope>
    <source>
        <strain evidence="3 4">PWU4</strain>
    </source>
</reference>
<feature type="transmembrane region" description="Helical" evidence="1">
    <location>
        <begin position="264"/>
        <end position="283"/>
    </location>
</feature>
<comment type="caution">
    <text evidence="3">The sequence shown here is derived from an EMBL/GenBank/DDBJ whole genome shotgun (WGS) entry which is preliminary data.</text>
</comment>
<keyword evidence="1" id="KW-1133">Transmembrane helix</keyword>